<name>A0A443IPL8_9BACI</name>
<evidence type="ECO:0000313" key="2">
    <source>
        <dbReference type="Proteomes" id="UP000273811"/>
    </source>
</evidence>
<dbReference type="EMBL" id="QYTU02000029">
    <property type="protein sequence ID" value="RWR07769.1"/>
    <property type="molecule type" value="Genomic_DNA"/>
</dbReference>
<evidence type="ECO:0000313" key="1">
    <source>
        <dbReference type="EMBL" id="RWR07769.1"/>
    </source>
</evidence>
<comment type="caution">
    <text evidence="1">The sequence shown here is derived from an EMBL/GenBank/DDBJ whole genome shotgun (WGS) entry which is preliminary data.</text>
</comment>
<gene>
    <name evidence="1" type="ORF">D4N35_012745</name>
</gene>
<reference evidence="1" key="1">
    <citation type="submission" date="2018-12" db="EMBL/GenBank/DDBJ databases">
        <authorList>
            <person name="Sun L."/>
            <person name="Chen Z."/>
        </authorList>
    </citation>
    <scope>NUCLEOTIDE SEQUENCE [LARGE SCALE GENOMIC DNA]</scope>
    <source>
        <strain evidence="1">DSM 16012</strain>
    </source>
</reference>
<organism evidence="1 2">
    <name type="scientific">Siminovitchia fortis</name>
    <dbReference type="NCBI Taxonomy" id="254758"/>
    <lineage>
        <taxon>Bacteria</taxon>
        <taxon>Bacillati</taxon>
        <taxon>Bacillota</taxon>
        <taxon>Bacilli</taxon>
        <taxon>Bacillales</taxon>
        <taxon>Bacillaceae</taxon>
        <taxon>Siminovitchia</taxon>
    </lineage>
</organism>
<keyword evidence="2" id="KW-1185">Reference proteome</keyword>
<dbReference type="AlphaFoldDB" id="A0A443IPL8"/>
<protein>
    <submittedName>
        <fullName evidence="1">Oxidoreductase</fullName>
    </submittedName>
</protein>
<feature type="non-terminal residue" evidence="1">
    <location>
        <position position="1"/>
    </location>
</feature>
<dbReference type="Proteomes" id="UP000273811">
    <property type="component" value="Unassembled WGS sequence"/>
</dbReference>
<sequence>AQDIAKSVVYAVTQPDYVNVNEITVRPV</sequence>
<accession>A0A443IPL8</accession>
<proteinExistence type="predicted"/>